<protein>
    <submittedName>
        <fullName evidence="1">Uncharacterized protein</fullName>
    </submittedName>
</protein>
<proteinExistence type="predicted"/>
<reference evidence="1 2" key="1">
    <citation type="submission" date="2024-02" db="EMBL/GenBank/DDBJ databases">
        <authorList>
            <person name="Chen Y."/>
            <person name="Shah S."/>
            <person name="Dougan E. K."/>
            <person name="Thang M."/>
            <person name="Chan C."/>
        </authorList>
    </citation>
    <scope>NUCLEOTIDE SEQUENCE [LARGE SCALE GENOMIC DNA]</scope>
</reference>
<gene>
    <name evidence="1" type="ORF">CCMP2556_LOCUS27961</name>
</gene>
<keyword evidence="2" id="KW-1185">Reference proteome</keyword>
<name>A0ABP0N0J5_9DINO</name>
<evidence type="ECO:0000313" key="1">
    <source>
        <dbReference type="EMBL" id="CAK9056432.1"/>
    </source>
</evidence>
<organism evidence="1 2">
    <name type="scientific">Durusdinium trenchii</name>
    <dbReference type="NCBI Taxonomy" id="1381693"/>
    <lineage>
        <taxon>Eukaryota</taxon>
        <taxon>Sar</taxon>
        <taxon>Alveolata</taxon>
        <taxon>Dinophyceae</taxon>
        <taxon>Suessiales</taxon>
        <taxon>Symbiodiniaceae</taxon>
        <taxon>Durusdinium</taxon>
    </lineage>
</organism>
<dbReference type="EMBL" id="CAXAMN010020668">
    <property type="protein sequence ID" value="CAK9056432.1"/>
    <property type="molecule type" value="Genomic_DNA"/>
</dbReference>
<dbReference type="Proteomes" id="UP001642484">
    <property type="component" value="Unassembled WGS sequence"/>
</dbReference>
<comment type="caution">
    <text evidence="1">The sequence shown here is derived from an EMBL/GenBank/DDBJ whole genome shotgun (WGS) entry which is preliminary data.</text>
</comment>
<evidence type="ECO:0000313" key="2">
    <source>
        <dbReference type="Proteomes" id="UP001642484"/>
    </source>
</evidence>
<sequence length="134" mass="14880">MTVNACDRPALYIVKRSLVRLHDARSLSVTCSCTLLWLSLQKLQKEGMERVSPVQLASLANAHGMTLLLQRTKNLDPQLRMSFAERSRVEVFWFPSGTFYPMARGLSPQHLGSKLPVCWLCGHASPALQAANSA</sequence>
<accession>A0ABP0N0J5</accession>